<dbReference type="PANTHER" id="PTHR11070">
    <property type="entry name" value="UVRD / RECB / PCRA DNA HELICASE FAMILY MEMBER"/>
    <property type="match status" value="1"/>
</dbReference>
<dbReference type="SMART" id="SM00341">
    <property type="entry name" value="HRDC"/>
    <property type="match status" value="1"/>
</dbReference>
<feature type="binding site" evidence="10">
    <location>
        <begin position="32"/>
        <end position="39"/>
    </location>
    <ligand>
        <name>ATP</name>
        <dbReference type="ChEBI" id="CHEBI:30616"/>
    </ligand>
</feature>
<dbReference type="Pfam" id="PF00580">
    <property type="entry name" value="UvrD-helicase"/>
    <property type="match status" value="1"/>
</dbReference>
<dbReference type="GO" id="GO:0003677">
    <property type="term" value="F:DNA binding"/>
    <property type="evidence" value="ECO:0007669"/>
    <property type="project" value="InterPro"/>
</dbReference>
<evidence type="ECO:0000256" key="5">
    <source>
        <dbReference type="ARBA" id="ARBA00022840"/>
    </source>
</evidence>
<keyword evidence="15" id="KW-1185">Reference proteome</keyword>
<evidence type="ECO:0000256" key="10">
    <source>
        <dbReference type="PROSITE-ProRule" id="PRU00560"/>
    </source>
</evidence>
<dbReference type="InterPro" id="IPR002121">
    <property type="entry name" value="HRDC_dom"/>
</dbReference>
<dbReference type="GO" id="GO:0043138">
    <property type="term" value="F:3'-5' DNA helicase activity"/>
    <property type="evidence" value="ECO:0007669"/>
    <property type="project" value="UniProtKB-EC"/>
</dbReference>
<dbReference type="Pfam" id="PF13361">
    <property type="entry name" value="UvrD_C"/>
    <property type="match status" value="2"/>
</dbReference>
<feature type="domain" description="UvrD-like helicase ATP-binding" evidence="12">
    <location>
        <begin position="11"/>
        <end position="293"/>
    </location>
</feature>
<dbReference type="OrthoDB" id="9806690at2"/>
<dbReference type="PROSITE" id="PS51198">
    <property type="entry name" value="UVRD_HELICASE_ATP_BIND"/>
    <property type="match status" value="1"/>
</dbReference>
<dbReference type="SUPFAM" id="SSF52540">
    <property type="entry name" value="P-loop containing nucleoside triphosphate hydrolases"/>
    <property type="match status" value="1"/>
</dbReference>
<comment type="similarity">
    <text evidence="1">Belongs to the helicase family. UvrD subfamily.</text>
</comment>
<comment type="catalytic activity">
    <reaction evidence="7">
        <text>Couples ATP hydrolysis with the unwinding of duplex DNA by translocating in the 3'-5' direction.</text>
        <dbReference type="EC" id="5.6.2.4"/>
    </reaction>
</comment>
<dbReference type="Proteomes" id="UP000280444">
    <property type="component" value="Unassembled WGS sequence"/>
</dbReference>
<gene>
    <name evidence="14" type="ORF">EII11_06585</name>
</gene>
<dbReference type="InterPro" id="IPR010997">
    <property type="entry name" value="HRDC-like_sf"/>
</dbReference>
<dbReference type="Gene3D" id="1.10.10.160">
    <property type="match status" value="1"/>
</dbReference>
<dbReference type="Gene3D" id="1.10.150.80">
    <property type="entry name" value="HRDC domain"/>
    <property type="match status" value="1"/>
</dbReference>
<evidence type="ECO:0000256" key="2">
    <source>
        <dbReference type="ARBA" id="ARBA00022741"/>
    </source>
</evidence>
<dbReference type="EC" id="5.6.2.4" evidence="8"/>
<evidence type="ECO:0000259" key="11">
    <source>
        <dbReference type="PROSITE" id="PS50967"/>
    </source>
</evidence>
<evidence type="ECO:0000313" key="15">
    <source>
        <dbReference type="Proteomes" id="UP000280444"/>
    </source>
</evidence>
<evidence type="ECO:0000259" key="13">
    <source>
        <dbReference type="PROSITE" id="PS51217"/>
    </source>
</evidence>
<dbReference type="Pfam" id="PF00570">
    <property type="entry name" value="HRDC"/>
    <property type="match status" value="1"/>
</dbReference>
<accession>A0A3P1SE86</accession>
<dbReference type="AlphaFoldDB" id="A0A3P1SE86"/>
<dbReference type="Gene3D" id="1.10.486.10">
    <property type="entry name" value="PCRA, domain 4"/>
    <property type="match status" value="2"/>
</dbReference>
<dbReference type="SUPFAM" id="SSF47819">
    <property type="entry name" value="HRDC-like"/>
    <property type="match status" value="1"/>
</dbReference>
<dbReference type="InterPro" id="IPR013986">
    <property type="entry name" value="DExx_box_DNA_helicase_dom_sf"/>
</dbReference>
<dbReference type="InterPro" id="IPR014016">
    <property type="entry name" value="UvrD-like_ATP-bd"/>
</dbReference>
<dbReference type="GO" id="GO:0016887">
    <property type="term" value="F:ATP hydrolysis activity"/>
    <property type="evidence" value="ECO:0007669"/>
    <property type="project" value="RHEA"/>
</dbReference>
<protein>
    <recommendedName>
        <fullName evidence="8">DNA 3'-5' helicase</fullName>
        <ecNumber evidence="8">5.6.2.4</ecNumber>
    </recommendedName>
</protein>
<dbReference type="InterPro" id="IPR014017">
    <property type="entry name" value="DNA_helicase_UvrD-like_C"/>
</dbReference>
<dbReference type="PROSITE" id="PS51217">
    <property type="entry name" value="UVRD_HELICASE_CTER"/>
    <property type="match status" value="1"/>
</dbReference>
<dbReference type="GO" id="GO:0033202">
    <property type="term" value="C:DNA helicase complex"/>
    <property type="evidence" value="ECO:0007669"/>
    <property type="project" value="TreeGrafter"/>
</dbReference>
<dbReference type="GO" id="GO:0005524">
    <property type="term" value="F:ATP binding"/>
    <property type="evidence" value="ECO:0007669"/>
    <property type="project" value="UniProtKB-UniRule"/>
</dbReference>
<evidence type="ECO:0000256" key="4">
    <source>
        <dbReference type="ARBA" id="ARBA00022806"/>
    </source>
</evidence>
<evidence type="ECO:0000256" key="7">
    <source>
        <dbReference type="ARBA" id="ARBA00034617"/>
    </source>
</evidence>
<keyword evidence="3 10" id="KW-0378">Hydrolase</keyword>
<reference evidence="14 15" key="1">
    <citation type="submission" date="2018-11" db="EMBL/GenBank/DDBJ databases">
        <title>Genomes From Bacteria Associated with the Canine Oral Cavity: a Test Case for Automated Genome-Based Taxonomic Assignment.</title>
        <authorList>
            <person name="Coil D.A."/>
            <person name="Jospin G."/>
            <person name="Darling A.E."/>
            <person name="Wallis C."/>
            <person name="Davis I.J."/>
            <person name="Harris S."/>
            <person name="Eisen J.A."/>
            <person name="Holcombe L.J."/>
            <person name="O'Flynn C."/>
        </authorList>
    </citation>
    <scope>NUCLEOTIDE SEQUENCE [LARGE SCALE GENOMIC DNA]</scope>
    <source>
        <strain evidence="14 15">OH770</strain>
    </source>
</reference>
<evidence type="ECO:0000256" key="9">
    <source>
        <dbReference type="ARBA" id="ARBA00048988"/>
    </source>
</evidence>
<dbReference type="PANTHER" id="PTHR11070:SF69">
    <property type="entry name" value="ATP-DEPENDENT DNA HELICASE UVRD2"/>
    <property type="match status" value="1"/>
</dbReference>
<keyword evidence="5 10" id="KW-0067">ATP-binding</keyword>
<keyword evidence="6" id="KW-0413">Isomerase</keyword>
<evidence type="ECO:0000256" key="1">
    <source>
        <dbReference type="ARBA" id="ARBA00009922"/>
    </source>
</evidence>
<evidence type="ECO:0000256" key="3">
    <source>
        <dbReference type="ARBA" id="ARBA00022801"/>
    </source>
</evidence>
<dbReference type="CDD" id="cd18807">
    <property type="entry name" value="SF1_C_UvrD"/>
    <property type="match status" value="1"/>
</dbReference>
<evidence type="ECO:0000256" key="8">
    <source>
        <dbReference type="ARBA" id="ARBA00034808"/>
    </source>
</evidence>
<dbReference type="PROSITE" id="PS50967">
    <property type="entry name" value="HRDC"/>
    <property type="match status" value="1"/>
</dbReference>
<dbReference type="InterPro" id="IPR027417">
    <property type="entry name" value="P-loop_NTPase"/>
</dbReference>
<comment type="catalytic activity">
    <reaction evidence="9">
        <text>ATP + H2O = ADP + phosphate + H(+)</text>
        <dbReference type="Rhea" id="RHEA:13065"/>
        <dbReference type="ChEBI" id="CHEBI:15377"/>
        <dbReference type="ChEBI" id="CHEBI:15378"/>
        <dbReference type="ChEBI" id="CHEBI:30616"/>
        <dbReference type="ChEBI" id="CHEBI:43474"/>
        <dbReference type="ChEBI" id="CHEBI:456216"/>
        <dbReference type="EC" id="5.6.2.4"/>
    </reaction>
</comment>
<dbReference type="CDD" id="cd17932">
    <property type="entry name" value="DEXQc_UvrD"/>
    <property type="match status" value="1"/>
</dbReference>
<dbReference type="RefSeq" id="WP_124870444.1">
    <property type="nucleotide sequence ID" value="NZ_RQZF01000005.1"/>
</dbReference>
<sequence length="683" mass="74847">MSAVHPEQLLDALDEDQRRVAMQVTGPLAVLAGAGTGKTRAITYRIAHGVALGAFDPANVLAVTFTTRAAAEMRLRLRDLGVPGAQARTFHSAALRQLRYFWPSAIGGRAPDIVERKASLIAAAAARTGMRSDKEAVRDFAAEIEWAKVAMVDATRYPDRVRTLGREVPAGISATQMANLMEAYEEAKNERGVIDFADVLLIMAGILEQREDIARAVRAQYRHFVVDEYQDVSTLQQHVLDLWRGDRHDICVVGDVAQTIYTFAGASPQHLTGFASRHPGARVVELNRDYRSTPQIVAVANQVINPGGVNRPGALKGAVRLVSQRPSGSAVHFDNYADDAAEAQGVARAIADYAAQGIPLANMAILYRINSQSESFEHELSQAGISYVVHGGLRFFEREDIRRALLVLRRAALALGTSEEPQAPLPECVADLLREVGWTSEAPAAGGALRESWDNLNALVELAKDQEQASLPEFLAELEERAESQAAPAVEGVTLSTLHAAKGLEWDVVFLVGAAEGILPISMATTPREREEERRLLYVGVTRARDHLHISWAKRRSEAAHRSVRKRSRLLDGIWPSDDPGTGSSVLQTVKSQARLQKKEAQAAFEEQADEATLARFEALKSWRLERAREMAMPAFAIFTDQTLRDIATANPTTLKQLRIVRGVGDTKLQSFGGDVLRTIRDY</sequence>
<dbReference type="InterPro" id="IPR000212">
    <property type="entry name" value="DNA_helicase_UvrD/REP"/>
</dbReference>
<evidence type="ECO:0000313" key="14">
    <source>
        <dbReference type="EMBL" id="RRC95297.1"/>
    </source>
</evidence>
<dbReference type="GO" id="GO:0000725">
    <property type="term" value="P:recombinational repair"/>
    <property type="evidence" value="ECO:0007669"/>
    <property type="project" value="TreeGrafter"/>
</dbReference>
<evidence type="ECO:0000259" key="12">
    <source>
        <dbReference type="PROSITE" id="PS51198"/>
    </source>
</evidence>
<organism evidence="14 15">
    <name type="scientific">Schaalia canis</name>
    <dbReference type="NCBI Taxonomy" id="100469"/>
    <lineage>
        <taxon>Bacteria</taxon>
        <taxon>Bacillati</taxon>
        <taxon>Actinomycetota</taxon>
        <taxon>Actinomycetes</taxon>
        <taxon>Actinomycetales</taxon>
        <taxon>Actinomycetaceae</taxon>
        <taxon>Schaalia</taxon>
    </lineage>
</organism>
<feature type="domain" description="UvrD-like helicase C-terminal" evidence="13">
    <location>
        <begin position="294"/>
        <end position="546"/>
    </location>
</feature>
<dbReference type="EMBL" id="RQZF01000005">
    <property type="protein sequence ID" value="RRC95297.1"/>
    <property type="molecule type" value="Genomic_DNA"/>
</dbReference>
<dbReference type="InterPro" id="IPR044876">
    <property type="entry name" value="HRDC_dom_sf"/>
</dbReference>
<keyword evidence="2 10" id="KW-0547">Nucleotide-binding</keyword>
<dbReference type="GO" id="GO:0005829">
    <property type="term" value="C:cytosol"/>
    <property type="evidence" value="ECO:0007669"/>
    <property type="project" value="TreeGrafter"/>
</dbReference>
<dbReference type="Gene3D" id="3.40.50.300">
    <property type="entry name" value="P-loop containing nucleotide triphosphate hydrolases"/>
    <property type="match status" value="3"/>
</dbReference>
<keyword evidence="4 10" id="KW-0347">Helicase</keyword>
<feature type="domain" description="HRDC" evidence="11">
    <location>
        <begin position="610"/>
        <end position="683"/>
    </location>
</feature>
<name>A0A3P1SE86_9ACTO</name>
<comment type="caution">
    <text evidence="14">The sequence shown here is derived from an EMBL/GenBank/DDBJ whole genome shotgun (WGS) entry which is preliminary data.</text>
</comment>
<proteinExistence type="inferred from homology"/>
<evidence type="ECO:0000256" key="6">
    <source>
        <dbReference type="ARBA" id="ARBA00023235"/>
    </source>
</evidence>